<dbReference type="AlphaFoldDB" id="A0AAU8K4R1"/>
<organism evidence="2">
    <name type="scientific">Kitasatospora camelliae</name>
    <dbReference type="NCBI Taxonomy" id="3156397"/>
    <lineage>
        <taxon>Bacteria</taxon>
        <taxon>Bacillati</taxon>
        <taxon>Actinomycetota</taxon>
        <taxon>Actinomycetes</taxon>
        <taxon>Kitasatosporales</taxon>
        <taxon>Streptomycetaceae</taxon>
        <taxon>Kitasatospora</taxon>
    </lineage>
</organism>
<evidence type="ECO:0000256" key="1">
    <source>
        <dbReference type="SAM" id="MobiDB-lite"/>
    </source>
</evidence>
<name>A0AAU8K4R1_9ACTN</name>
<feature type="region of interest" description="Disordered" evidence="1">
    <location>
        <begin position="68"/>
        <end position="91"/>
    </location>
</feature>
<evidence type="ECO:0000313" key="2">
    <source>
        <dbReference type="EMBL" id="XCM83708.1"/>
    </source>
</evidence>
<protein>
    <submittedName>
        <fullName evidence="2">Uncharacterized protein</fullName>
    </submittedName>
</protein>
<dbReference type="KEGG" id="kcm:ABWK59_34670"/>
<dbReference type="RefSeq" id="WP_354644645.1">
    <property type="nucleotide sequence ID" value="NZ_CP159872.1"/>
</dbReference>
<reference evidence="2" key="1">
    <citation type="submission" date="2024-06" db="EMBL/GenBank/DDBJ databases">
        <title>The genome sequences of Kitasatospora sp. strain HUAS MG31.</title>
        <authorList>
            <person name="Mo P."/>
        </authorList>
    </citation>
    <scope>NUCLEOTIDE SEQUENCE</scope>
    <source>
        <strain evidence="2">HUAS MG31</strain>
    </source>
</reference>
<proteinExistence type="predicted"/>
<gene>
    <name evidence="2" type="ORF">ABWK59_34670</name>
</gene>
<sequence>MTGEHTRGPSAIVHMSIAGEPTAAQVVADTVGQTFKLTTAPAPVTAGDYAAQSQTADATRTRWQVDTSAPIAGAATQPVAPAPQGTGSVRVELGGRPDAVAKVANLIRGCFRAGPETGFSRAFEVWPEDRLKDDAAE</sequence>
<dbReference type="EMBL" id="CP159872">
    <property type="protein sequence ID" value="XCM83708.1"/>
    <property type="molecule type" value="Genomic_DNA"/>
</dbReference>
<accession>A0AAU8K4R1</accession>